<dbReference type="Pfam" id="PF13538">
    <property type="entry name" value="UvrD_C_2"/>
    <property type="match status" value="1"/>
</dbReference>
<sequence>MQADLFTAPAWRDALAALREQGLLRDLDVAVAEFLHRQAPEAEPAALLLAALTSGQLAAGHLCLDLDEPGLEARLWPAGRPPALDGLLPAASGDWPALLNGSPLVGAGDDNAPLVFDGGRLYLRRHWAQERAVAERVQARLATGSAPDPARLAGQLTALFPEPAMDGEPNWQQVACALAARAGLTLITGGPGTGKTTTVVRVLGLLQTLAMQDPAAPRRLRIRLAAPTGKAAARLTESIGRQVAALPVAEAVRAAIPTQVATLHRLLGSRPDSRHFRHHRHNPVHADVVVVDEASMIDMDMMASLLDALPTDCRLILLGDKDQLASVEAGAVMGDLCREADAGRYRPATLDYVRAACGADLSPWAGDGAALAQQTAMLRRNWRFKDAPGIGDLAAAINAGDPRAVERVFGAGHPGLTRVAGDSPHDLASRLLNGGGENGEGLRALVADAAAPAAGDPDQRARDLLRRFTGQQLLSGLRGGPFGVERLNRLITDHLHREGLAGDHDWYPGRPVMMTRNDYQLGLMNGDVGLTLPHPERPEDGLRVAFQLPDGRVRWVPPGRLDAVETVFAMTVHKSQGSEFGHVLLVLPDRPQPLLTRELVYTAVTRARGAFTLLEYGPPSVLAQAIKRRTWRASGLAERLAAGAPLQV</sequence>
<comment type="caution">
    <text evidence="14">The sequence shown here is derived from an EMBL/GenBank/DDBJ whole genome shotgun (WGS) entry which is preliminary data.</text>
</comment>
<keyword evidence="15" id="KW-1185">Reference proteome</keyword>
<dbReference type="GO" id="GO:0005524">
    <property type="term" value="F:ATP binding"/>
    <property type="evidence" value="ECO:0007669"/>
    <property type="project" value="UniProtKB-UniRule"/>
</dbReference>
<dbReference type="Gene3D" id="3.40.50.300">
    <property type="entry name" value="P-loop containing nucleotide triphosphate hydrolases"/>
    <property type="match status" value="3"/>
</dbReference>
<dbReference type="SUPFAM" id="SSF52540">
    <property type="entry name" value="P-loop containing nucleoside triphosphate hydrolases"/>
    <property type="match status" value="2"/>
</dbReference>
<keyword evidence="3 11" id="KW-0227">DNA damage</keyword>
<evidence type="ECO:0000259" key="13">
    <source>
        <dbReference type="Pfam" id="PF21185"/>
    </source>
</evidence>
<evidence type="ECO:0000256" key="3">
    <source>
        <dbReference type="ARBA" id="ARBA00022763"/>
    </source>
</evidence>
<evidence type="ECO:0000256" key="6">
    <source>
        <dbReference type="ARBA" id="ARBA00022839"/>
    </source>
</evidence>
<dbReference type="InterPro" id="IPR006344">
    <property type="entry name" value="RecD"/>
</dbReference>
<dbReference type="InterPro" id="IPR050534">
    <property type="entry name" value="Coronavir_polyprotein_1ab"/>
</dbReference>
<keyword evidence="5 11" id="KW-0347">Helicase</keyword>
<proteinExistence type="inferred from homology"/>
<dbReference type="AlphaFoldDB" id="A0A9Q3UQ03"/>
<name>A0A9Q3UQ03_9GAMM</name>
<dbReference type="InterPro" id="IPR041851">
    <property type="entry name" value="RecD_N_sf"/>
</dbReference>
<dbReference type="RefSeq" id="WP_204431698.1">
    <property type="nucleotide sequence ID" value="NZ_JADDOL010000043.1"/>
</dbReference>
<dbReference type="GO" id="GO:0003677">
    <property type="term" value="F:DNA binding"/>
    <property type="evidence" value="ECO:0007669"/>
    <property type="project" value="UniProtKB-UniRule"/>
</dbReference>
<dbReference type="PANTHER" id="PTHR43788:SF6">
    <property type="entry name" value="DNA HELICASE B"/>
    <property type="match status" value="1"/>
</dbReference>
<gene>
    <name evidence="11 14" type="primary">recD</name>
    <name evidence="14" type="ORF">LL252_12525</name>
</gene>
<dbReference type="InterPro" id="IPR027417">
    <property type="entry name" value="P-loop_NTPase"/>
</dbReference>
<feature type="binding site" evidence="11">
    <location>
        <begin position="189"/>
        <end position="196"/>
    </location>
    <ligand>
        <name>ATP</name>
        <dbReference type="ChEBI" id="CHEBI:30616"/>
    </ligand>
</feature>
<comment type="catalytic activity">
    <reaction evidence="11">
        <text>ATP + H2O = ADP + phosphate + H(+)</text>
        <dbReference type="Rhea" id="RHEA:13065"/>
        <dbReference type="ChEBI" id="CHEBI:15377"/>
        <dbReference type="ChEBI" id="CHEBI:15378"/>
        <dbReference type="ChEBI" id="CHEBI:30616"/>
        <dbReference type="ChEBI" id="CHEBI:43474"/>
        <dbReference type="ChEBI" id="CHEBI:456216"/>
        <dbReference type="EC" id="5.6.2.3"/>
    </reaction>
</comment>
<keyword evidence="2 11" id="KW-0547">Nucleotide-binding</keyword>
<dbReference type="InterPro" id="IPR027785">
    <property type="entry name" value="UvrD-like_helicase_C"/>
</dbReference>
<evidence type="ECO:0000256" key="7">
    <source>
        <dbReference type="ARBA" id="ARBA00022840"/>
    </source>
</evidence>
<dbReference type="GO" id="GO:0000724">
    <property type="term" value="P:double-strand break repair via homologous recombination"/>
    <property type="evidence" value="ECO:0007669"/>
    <property type="project" value="UniProtKB-UniRule"/>
</dbReference>
<comment type="similarity">
    <text evidence="11">Belongs to the RecD family.</text>
</comment>
<dbReference type="GO" id="GO:0009338">
    <property type="term" value="C:exodeoxyribonuclease V complex"/>
    <property type="evidence" value="ECO:0007669"/>
    <property type="project" value="InterPro"/>
</dbReference>
<comment type="function">
    <text evidence="11">A helicase/nuclease that prepares dsDNA breaks (DSB) for recombinational DNA repair. Binds to DSBs and unwinds DNA via a highly rapid and processive ATP-dependent bidirectional helicase activity. Unwinds dsDNA until it encounters a Chi (crossover hotspot instigator) sequence from the 3' direction. Cuts ssDNA a few nucleotides 3' to the Chi site. The properties and activities of the enzyme are changed at Chi. The Chi-altered holoenzyme produces a long 3'-ssDNA overhang and facilitates RecA-binding to the ssDNA for homologous DNA recombination and repair. Holoenzyme degrades any linearized DNA that is unable to undergo homologous recombination. In the holoenzyme this subunit has ssDNA-dependent ATPase and 5'-3' helicase activity. When added to pre-assembled RecBC greatly stimulates nuclease activity and augments holoenzyme processivity. Negatively regulates the RecA-loading ability of RecBCD.</text>
</comment>
<evidence type="ECO:0000256" key="2">
    <source>
        <dbReference type="ARBA" id="ARBA00022741"/>
    </source>
</evidence>
<evidence type="ECO:0000256" key="4">
    <source>
        <dbReference type="ARBA" id="ARBA00022801"/>
    </source>
</evidence>
<keyword evidence="10 11" id="KW-0413">Isomerase</keyword>
<dbReference type="GO" id="GO:0017116">
    <property type="term" value="F:single-stranded DNA helicase activity"/>
    <property type="evidence" value="ECO:0007669"/>
    <property type="project" value="TreeGrafter"/>
</dbReference>
<protein>
    <recommendedName>
        <fullName evidence="11">RecBCD enzyme subunit RecD</fullName>
        <ecNumber evidence="11">5.6.2.3</ecNumber>
    </recommendedName>
    <alternativeName>
        <fullName evidence="11">DNA 5'-3' helicase subunit RecD</fullName>
    </alternativeName>
    <alternativeName>
        <fullName evidence="11">Exonuclease V subunit RecD</fullName>
        <shortName evidence="11">ExoV subunit RecD</shortName>
    </alternativeName>
    <alternativeName>
        <fullName evidence="11">Helicase/nuclease RecBCD subunit RecD</fullName>
    </alternativeName>
</protein>
<keyword evidence="9 11" id="KW-0234">DNA repair</keyword>
<accession>A0A9Q3UQ03</accession>
<keyword evidence="8 11" id="KW-0238">DNA-binding</keyword>
<evidence type="ECO:0000256" key="11">
    <source>
        <dbReference type="HAMAP-Rule" id="MF_01487"/>
    </source>
</evidence>
<feature type="domain" description="UvrD-like helicase C-terminal" evidence="12">
    <location>
        <begin position="567"/>
        <end position="610"/>
    </location>
</feature>
<comment type="subunit">
    <text evidence="11">Heterotrimer of RecB, RecC and RecD. All subunits contribute to DNA-binding.</text>
</comment>
<keyword evidence="6 11" id="KW-0269">Exonuclease</keyword>
<keyword evidence="7 11" id="KW-0067">ATP-binding</keyword>
<comment type="miscellaneous">
    <text evidence="11">In the RecBCD complex, RecB has a slow 3'-5' helicase, an exonuclease activity and loads RecA onto ssDNA, RecD has a fast 5'-3' helicase activity, while RecC stimulates the ATPase and processivity of the RecB helicase and contributes to recognition of the Chi site.</text>
</comment>
<evidence type="ECO:0000256" key="8">
    <source>
        <dbReference type="ARBA" id="ARBA00023125"/>
    </source>
</evidence>
<dbReference type="EMBL" id="JAJGNA010000015">
    <property type="protein sequence ID" value="MCC4309394.1"/>
    <property type="molecule type" value="Genomic_DNA"/>
</dbReference>
<dbReference type="Pfam" id="PF21185">
    <property type="entry name" value="RecD_N"/>
    <property type="match status" value="1"/>
</dbReference>
<evidence type="ECO:0000313" key="15">
    <source>
        <dbReference type="Proteomes" id="UP001108027"/>
    </source>
</evidence>
<dbReference type="Pfam" id="PF13245">
    <property type="entry name" value="AAA_19"/>
    <property type="match status" value="1"/>
</dbReference>
<organism evidence="14 15">
    <name type="scientific">Alloalcanivorax marinus</name>
    <dbReference type="NCBI Taxonomy" id="1177169"/>
    <lineage>
        <taxon>Bacteria</taxon>
        <taxon>Pseudomonadati</taxon>
        <taxon>Pseudomonadota</taxon>
        <taxon>Gammaproteobacteria</taxon>
        <taxon>Oceanospirillales</taxon>
        <taxon>Alcanivoracaceae</taxon>
        <taxon>Alloalcanivorax</taxon>
    </lineage>
</organism>
<evidence type="ECO:0000259" key="12">
    <source>
        <dbReference type="Pfam" id="PF13538"/>
    </source>
</evidence>
<dbReference type="PANTHER" id="PTHR43788">
    <property type="entry name" value="DNA2/NAM7 HELICASE FAMILY MEMBER"/>
    <property type="match status" value="1"/>
</dbReference>
<dbReference type="Gene3D" id="1.10.10.1020">
    <property type="entry name" value="RecBCD complex, subunit RecD, N-terminal domain"/>
    <property type="match status" value="1"/>
</dbReference>
<dbReference type="GO" id="GO:0008854">
    <property type="term" value="F:exodeoxyribonuclease V activity"/>
    <property type="evidence" value="ECO:0007669"/>
    <property type="project" value="InterPro"/>
</dbReference>
<dbReference type="CDD" id="cd18809">
    <property type="entry name" value="SF1_C_RecD"/>
    <property type="match status" value="1"/>
</dbReference>
<evidence type="ECO:0000256" key="1">
    <source>
        <dbReference type="ARBA" id="ARBA00022722"/>
    </source>
</evidence>
<reference evidence="14" key="1">
    <citation type="submission" date="2021-10" db="EMBL/GenBank/DDBJ databases">
        <title>The diversity and Nitrogen Metabolism of Culturable Nitrate-Utilizing Bacteria Within the Oxygen Minimum Zone of the Changjiang (Yangtze River)Estuary.</title>
        <authorList>
            <person name="Zhang D."/>
            <person name="Zheng J."/>
            <person name="Liu S."/>
            <person name="He W."/>
        </authorList>
    </citation>
    <scope>NUCLEOTIDE SEQUENCE</scope>
    <source>
        <strain evidence="14">FXH-223</strain>
    </source>
</reference>
<dbReference type="NCBIfam" id="TIGR01447">
    <property type="entry name" value="recD"/>
    <property type="match status" value="1"/>
</dbReference>
<dbReference type="Proteomes" id="UP001108027">
    <property type="component" value="Unassembled WGS sequence"/>
</dbReference>
<dbReference type="CDD" id="cd17933">
    <property type="entry name" value="DEXSc_RecD-like"/>
    <property type="match status" value="1"/>
</dbReference>
<dbReference type="EC" id="5.6.2.3" evidence="11"/>
<keyword evidence="1 11" id="KW-0540">Nuclease</keyword>
<feature type="domain" description="RecBCD enzyme subunit RecD N-terminal" evidence="13">
    <location>
        <begin position="20"/>
        <end position="122"/>
    </location>
</feature>
<dbReference type="GO" id="GO:0043139">
    <property type="term" value="F:5'-3' DNA helicase activity"/>
    <property type="evidence" value="ECO:0007669"/>
    <property type="project" value="UniProtKB-UniRule"/>
</dbReference>
<evidence type="ECO:0000313" key="14">
    <source>
        <dbReference type="EMBL" id="MCC4309394.1"/>
    </source>
</evidence>
<evidence type="ECO:0000256" key="5">
    <source>
        <dbReference type="ARBA" id="ARBA00022806"/>
    </source>
</evidence>
<dbReference type="HAMAP" id="MF_01487">
    <property type="entry name" value="RecD"/>
    <property type="match status" value="1"/>
</dbReference>
<evidence type="ECO:0000256" key="10">
    <source>
        <dbReference type="ARBA" id="ARBA00023235"/>
    </source>
</evidence>
<dbReference type="InterPro" id="IPR049550">
    <property type="entry name" value="RecD_N"/>
</dbReference>
<evidence type="ECO:0000256" key="9">
    <source>
        <dbReference type="ARBA" id="ARBA00023204"/>
    </source>
</evidence>
<keyword evidence="4 11" id="KW-0378">Hydrolase</keyword>